<organism evidence="3 4">
    <name type="scientific">Lactuca saligna</name>
    <name type="common">Willowleaf lettuce</name>
    <dbReference type="NCBI Taxonomy" id="75948"/>
    <lineage>
        <taxon>Eukaryota</taxon>
        <taxon>Viridiplantae</taxon>
        <taxon>Streptophyta</taxon>
        <taxon>Embryophyta</taxon>
        <taxon>Tracheophyta</taxon>
        <taxon>Spermatophyta</taxon>
        <taxon>Magnoliopsida</taxon>
        <taxon>eudicotyledons</taxon>
        <taxon>Gunneridae</taxon>
        <taxon>Pentapetalae</taxon>
        <taxon>asterids</taxon>
        <taxon>campanulids</taxon>
        <taxon>Asterales</taxon>
        <taxon>Asteraceae</taxon>
        <taxon>Cichorioideae</taxon>
        <taxon>Cichorieae</taxon>
        <taxon>Lactucinae</taxon>
        <taxon>Lactuca</taxon>
    </lineage>
</organism>
<dbReference type="Pfam" id="PF03078">
    <property type="entry name" value="ATHILA"/>
    <property type="match status" value="1"/>
</dbReference>
<feature type="domain" description="Arabidopsis retrotransposon Orf1 C-terminal" evidence="2">
    <location>
        <begin position="7"/>
        <end position="171"/>
    </location>
</feature>
<feature type="region of interest" description="Disordered" evidence="1">
    <location>
        <begin position="377"/>
        <end position="434"/>
    </location>
</feature>
<proteinExistence type="predicted"/>
<feature type="compositionally biased region" description="Basic and acidic residues" evidence="1">
    <location>
        <begin position="405"/>
        <end position="414"/>
    </location>
</feature>
<dbReference type="Proteomes" id="UP001177003">
    <property type="component" value="Chromosome 3"/>
</dbReference>
<feature type="region of interest" description="Disordered" evidence="1">
    <location>
        <begin position="305"/>
        <end position="354"/>
    </location>
</feature>
<dbReference type="AlphaFoldDB" id="A0AA35YMB3"/>
<dbReference type="InterPro" id="IPR004312">
    <property type="entry name" value="ATHILA_Orf1_C"/>
</dbReference>
<feature type="compositionally biased region" description="Basic and acidic residues" evidence="1">
    <location>
        <begin position="421"/>
        <end position="434"/>
    </location>
</feature>
<accession>A0AA35YMB3</accession>
<sequence>MTRFQGFHNREFFPQKFPDVATLQSLHVYDGVRTLFAKIGWEKLLNLHAPSSALLTREFLATMSGFTKSGYFIFRVMNTTHELHIDDLCNMVHAPIDGTYGPNMSPHKFNQPFEPTSFWRAITRLNDYNPSLSKQSQIIHLVLKMTLRLICIILFPQEDKSKAGKKELELLWCMVSRNRKPHLGALLMWKLLKTTRSTIGQIHCCGLVSLLASVVHQQVPVGFPFFRGETRLTLGNLKSTNVFRSSAQGYVWMRERSRYLIVSEPVMLTLSDPPETTVWVLPSNIAQVVVEYEIQPWCRRRAQMIKSPTSPNPDVPSSSHQPFPDRDQDFHQPQQAELHEHSEQPDPNPQQAELHEHCEQTNLNPQQVELHEHCEQLDPNPQQAELHEHCEQTDPNPQPNPQQTELHEYCKRVDPSPQQAELHEHCEQTDPNPH</sequence>
<evidence type="ECO:0000313" key="3">
    <source>
        <dbReference type="EMBL" id="CAI9276681.1"/>
    </source>
</evidence>
<reference evidence="3" key="1">
    <citation type="submission" date="2023-04" db="EMBL/GenBank/DDBJ databases">
        <authorList>
            <person name="Vijverberg K."/>
            <person name="Xiong W."/>
            <person name="Schranz E."/>
        </authorList>
    </citation>
    <scope>NUCLEOTIDE SEQUENCE</scope>
</reference>
<evidence type="ECO:0000256" key="1">
    <source>
        <dbReference type="SAM" id="MobiDB-lite"/>
    </source>
</evidence>
<evidence type="ECO:0000259" key="2">
    <source>
        <dbReference type="Pfam" id="PF03078"/>
    </source>
</evidence>
<dbReference type="EMBL" id="OX465079">
    <property type="protein sequence ID" value="CAI9276681.1"/>
    <property type="molecule type" value="Genomic_DNA"/>
</dbReference>
<gene>
    <name evidence="3" type="ORF">LSALG_LOCUS16650</name>
</gene>
<protein>
    <recommendedName>
        <fullName evidence="2">Arabidopsis retrotransposon Orf1 C-terminal domain-containing protein</fullName>
    </recommendedName>
</protein>
<name>A0AA35YMB3_LACSI</name>
<keyword evidence="4" id="KW-1185">Reference proteome</keyword>
<evidence type="ECO:0000313" key="4">
    <source>
        <dbReference type="Proteomes" id="UP001177003"/>
    </source>
</evidence>